<dbReference type="EMBL" id="SGJD01000135">
    <property type="protein sequence ID" value="KAB0406762.1"/>
    <property type="molecule type" value="Genomic_DNA"/>
</dbReference>
<evidence type="ECO:0000259" key="4">
    <source>
        <dbReference type="Pfam" id="PF01035"/>
    </source>
</evidence>
<dbReference type="GO" id="GO:0005654">
    <property type="term" value="C:nucleoplasm"/>
    <property type="evidence" value="ECO:0007669"/>
    <property type="project" value="TreeGrafter"/>
</dbReference>
<dbReference type="PANTHER" id="PTHR46460">
    <property type="entry name" value="METHYLATED-DNA--PROTEIN-CYSTEINE METHYLTRANSFERASE"/>
    <property type="match status" value="1"/>
</dbReference>
<comment type="caution">
    <text evidence="5">The sequence shown here is derived from an EMBL/GenBank/DDBJ whole genome shotgun (WGS) entry which is preliminary data.</text>
</comment>
<feature type="domain" description="Methylated-DNA-[protein]-cysteine S-methyltransferase DNA binding" evidence="4">
    <location>
        <begin position="74"/>
        <end position="118"/>
    </location>
</feature>
<organism evidence="5 6">
    <name type="scientific">Balaenoptera physalus</name>
    <name type="common">Fin whale</name>
    <name type="synonym">Balaena physalus</name>
    <dbReference type="NCBI Taxonomy" id="9770"/>
    <lineage>
        <taxon>Eukaryota</taxon>
        <taxon>Metazoa</taxon>
        <taxon>Chordata</taxon>
        <taxon>Craniata</taxon>
        <taxon>Vertebrata</taxon>
        <taxon>Euteleostomi</taxon>
        <taxon>Mammalia</taxon>
        <taxon>Eutheria</taxon>
        <taxon>Laurasiatheria</taxon>
        <taxon>Artiodactyla</taxon>
        <taxon>Whippomorpha</taxon>
        <taxon>Cetacea</taxon>
        <taxon>Mysticeti</taxon>
        <taxon>Balaenopteridae</taxon>
        <taxon>Balaenoptera</taxon>
    </lineage>
</organism>
<dbReference type="GO" id="GO:0003908">
    <property type="term" value="F:methylated-DNA-[protein]-cysteine S-methyltransferase activity"/>
    <property type="evidence" value="ECO:0007669"/>
    <property type="project" value="TreeGrafter"/>
</dbReference>
<dbReference type="InterPro" id="IPR036388">
    <property type="entry name" value="WH-like_DNA-bd_sf"/>
</dbReference>
<dbReference type="OrthoDB" id="1907495at2759"/>
<keyword evidence="6" id="KW-1185">Reference proteome</keyword>
<dbReference type="InterPro" id="IPR036217">
    <property type="entry name" value="MethylDNA_cys_MeTrfase_DNAb"/>
</dbReference>
<dbReference type="Pfam" id="PF01035">
    <property type="entry name" value="DNA_binding_1"/>
    <property type="match status" value="1"/>
</dbReference>
<comment type="similarity">
    <text evidence="1">Belongs to the MGMT family.</text>
</comment>
<name>A0A6A1QDK4_BALPH</name>
<dbReference type="Gene3D" id="1.10.10.10">
    <property type="entry name" value="Winged helix-like DNA-binding domain superfamily/Winged helix DNA-binding domain"/>
    <property type="match status" value="1"/>
</dbReference>
<evidence type="ECO:0000256" key="2">
    <source>
        <dbReference type="ARBA" id="ARBA00015377"/>
    </source>
</evidence>
<protein>
    <recommendedName>
        <fullName evidence="2">Methylated-DNA--protein-cysteine methyltransferase</fullName>
    </recommendedName>
</protein>
<feature type="non-terminal residue" evidence="5">
    <location>
        <position position="1"/>
    </location>
</feature>
<keyword evidence="3" id="KW-0227">DNA damage</keyword>
<evidence type="ECO:0000313" key="5">
    <source>
        <dbReference type="EMBL" id="KAB0406762.1"/>
    </source>
</evidence>
<dbReference type="PANTHER" id="PTHR46460:SF1">
    <property type="entry name" value="METHYLATED-DNA--PROTEIN-CYSTEINE METHYLTRANSFERASE"/>
    <property type="match status" value="1"/>
</dbReference>
<dbReference type="SUPFAM" id="SSF46767">
    <property type="entry name" value="Methylated DNA-protein cysteine methyltransferase, C-terminal domain"/>
    <property type="match status" value="1"/>
</dbReference>
<dbReference type="GO" id="GO:0006281">
    <property type="term" value="P:DNA repair"/>
    <property type="evidence" value="ECO:0007669"/>
    <property type="project" value="InterPro"/>
</dbReference>
<dbReference type="Proteomes" id="UP000437017">
    <property type="component" value="Unassembled WGS sequence"/>
</dbReference>
<gene>
    <name evidence="5" type="ORF">E2I00_018144</name>
</gene>
<dbReference type="InterPro" id="IPR014048">
    <property type="entry name" value="MethylDNA_cys_MeTrfase_DNA-bd"/>
</dbReference>
<dbReference type="CDD" id="cd06445">
    <property type="entry name" value="ATase"/>
    <property type="match status" value="1"/>
</dbReference>
<evidence type="ECO:0000256" key="3">
    <source>
        <dbReference type="ARBA" id="ARBA00022763"/>
    </source>
</evidence>
<reference evidence="5 6" key="1">
    <citation type="journal article" date="2019" name="PLoS ONE">
        <title>Genomic analyses reveal an absence of contemporary introgressive admixture between fin whales and blue whales, despite known hybrids.</title>
        <authorList>
            <person name="Westbury M.V."/>
            <person name="Petersen B."/>
            <person name="Lorenzen E.D."/>
        </authorList>
    </citation>
    <scope>NUCLEOTIDE SEQUENCE [LARGE SCALE GENOMIC DNA]</scope>
    <source>
        <strain evidence="5">FinWhale-01</strain>
    </source>
</reference>
<proteinExistence type="inferred from homology"/>
<accession>A0A6A1QDK4</accession>
<evidence type="ECO:0000256" key="1">
    <source>
        <dbReference type="ARBA" id="ARBA00008711"/>
    </source>
</evidence>
<dbReference type="AlphaFoldDB" id="A0A6A1QDK4"/>
<evidence type="ECO:0000313" key="6">
    <source>
        <dbReference type="Proteomes" id="UP000437017"/>
    </source>
</evidence>
<dbReference type="NCBIfam" id="TIGR00589">
    <property type="entry name" value="ogt"/>
    <property type="match status" value="1"/>
</dbReference>
<sequence>FSKFQTVLLEDLGGILSLGQNTENKNQQRWALGTTTQDEERMQLDDWQLFVSELSEPFAQIVSLCSLPSDSFTRQTLWKLLKAVKFGETVSYQQLAALAGSPKAARAVGGAMRSNPPRLTAAASLFSRSPSSSRATEWSAAAEPWAATLEAWP</sequence>